<name>A0A0U2XQM2_9BACL</name>
<dbReference type="Gene3D" id="3.30.530.20">
    <property type="match status" value="1"/>
</dbReference>
<dbReference type="CDD" id="cd07812">
    <property type="entry name" value="SRPBCC"/>
    <property type="match status" value="1"/>
</dbReference>
<protein>
    <recommendedName>
        <fullName evidence="3">Polyketide cyclase</fullName>
    </recommendedName>
</protein>
<dbReference type="AlphaFoldDB" id="A0A0U2XQM2"/>
<dbReference type="InterPro" id="IPR019587">
    <property type="entry name" value="Polyketide_cyclase/dehydratase"/>
</dbReference>
<dbReference type="Pfam" id="PF10604">
    <property type="entry name" value="Polyketide_cyc2"/>
    <property type="match status" value="1"/>
</dbReference>
<sequence>MWNIKKSIYIDRSIDEVYHYAINPSDWFQWYVGLSEPENLVGQGETGTTMDMKYTMLGMHLPIEVEVVETAKDGNGYSWRGTVKGAITSDQFWTYIPEGKGVEISLDMNYELPGKLVGKVANKLIIQKLMNNSMEQTLNNLKAVCETSDTYSMNAD</sequence>
<gene>
    <name evidence="1" type="ORF">AUC31_06285</name>
</gene>
<keyword evidence="2" id="KW-1185">Reference proteome</keyword>
<proteinExistence type="predicted"/>
<reference evidence="1" key="1">
    <citation type="submission" date="2016-01" db="EMBL/GenBank/DDBJ databases">
        <title>Complete genome of Planococcus rifietoensis type strain M8.</title>
        <authorList>
            <person name="See-Too W.S."/>
        </authorList>
    </citation>
    <scope>NUCLEOTIDE SEQUENCE [LARGE SCALE GENOMIC DNA]</scope>
    <source>
        <strain evidence="1">M8</strain>
    </source>
</reference>
<dbReference type="OrthoDB" id="1903764at2"/>
<evidence type="ECO:0000313" key="1">
    <source>
        <dbReference type="EMBL" id="ALS74856.1"/>
    </source>
</evidence>
<evidence type="ECO:0000313" key="2">
    <source>
        <dbReference type="Proteomes" id="UP000067683"/>
    </source>
</evidence>
<dbReference type="Proteomes" id="UP000067683">
    <property type="component" value="Chromosome"/>
</dbReference>
<dbReference type="InterPro" id="IPR023393">
    <property type="entry name" value="START-like_dom_sf"/>
</dbReference>
<dbReference type="SUPFAM" id="SSF55961">
    <property type="entry name" value="Bet v1-like"/>
    <property type="match status" value="1"/>
</dbReference>
<organism evidence="1 2">
    <name type="scientific">Planococcus rifietoensis</name>
    <dbReference type="NCBI Taxonomy" id="200991"/>
    <lineage>
        <taxon>Bacteria</taxon>
        <taxon>Bacillati</taxon>
        <taxon>Bacillota</taxon>
        <taxon>Bacilli</taxon>
        <taxon>Bacillales</taxon>
        <taxon>Caryophanaceae</taxon>
        <taxon>Planococcus</taxon>
    </lineage>
</organism>
<dbReference type="RefSeq" id="WP_058381563.1">
    <property type="nucleotide sequence ID" value="NZ_CP013659.2"/>
</dbReference>
<evidence type="ECO:0008006" key="3">
    <source>
        <dbReference type="Google" id="ProtNLM"/>
    </source>
</evidence>
<accession>A0A0U2XQM2</accession>
<dbReference type="EMBL" id="CP013659">
    <property type="protein sequence ID" value="ALS74856.1"/>
    <property type="molecule type" value="Genomic_DNA"/>
</dbReference>
<dbReference type="KEGG" id="prt:AUC31_06285"/>